<feature type="chain" id="PRO_5043891639" description="Glycerophosphodiester phosphodiesterase" evidence="1">
    <location>
        <begin position="19"/>
        <end position="201"/>
    </location>
</feature>
<gene>
    <name evidence="2" type="ORF">RFH51_01725</name>
</gene>
<keyword evidence="1" id="KW-0732">Signal</keyword>
<protein>
    <recommendedName>
        <fullName evidence="4">Glycerophosphodiester phosphodiesterase</fullName>
    </recommendedName>
</protein>
<reference evidence="2" key="1">
    <citation type="submission" date="2023-08" db="EMBL/GenBank/DDBJ databases">
        <title>Emergence of clinically-relevant ST2 carbapenem-resistant Acinetobacter baumannii strains in hospital sewages in Zhejiang, East of China.</title>
        <authorList>
            <person name="Kaichao C."/>
            <person name="Zhang R."/>
        </authorList>
    </citation>
    <scope>NUCLEOTIDE SEQUENCE</scope>
    <source>
        <strain evidence="2">M-SY-60</strain>
    </source>
</reference>
<evidence type="ECO:0000313" key="3">
    <source>
        <dbReference type="Proteomes" id="UP001243195"/>
    </source>
</evidence>
<name>A0AAW8JDM7_9GAMM</name>
<proteinExistence type="predicted"/>
<dbReference type="PROSITE" id="PS51257">
    <property type="entry name" value="PROKAR_LIPOPROTEIN"/>
    <property type="match status" value="1"/>
</dbReference>
<dbReference type="AlphaFoldDB" id="A0AAW8JDM7"/>
<dbReference type="EMBL" id="JAVIDA010000002">
    <property type="protein sequence ID" value="MDQ9070187.1"/>
    <property type="molecule type" value="Genomic_DNA"/>
</dbReference>
<sequence>MKNKLSILLLSTFLAACNQNNQTPPTTQQNETAIKAGTTKVSTQDQGIIPPKPKVEILVNNPTPIPQGYKIDTSHLKKPLLVDLNDDGKLDAFRVLKNPNKNGKKYLFEFRIADSDKVYWYENDDEGYDLNDFEVFDIAKKNEKFVDMAKLETGDITPYEDAPEKARIILKTDGITVGLPESCGTSLFFIENNKIRRAFLD</sequence>
<accession>A0AAW8JDM7</accession>
<feature type="signal peptide" evidence="1">
    <location>
        <begin position="1"/>
        <end position="18"/>
    </location>
</feature>
<dbReference type="RefSeq" id="WP_308955918.1">
    <property type="nucleotide sequence ID" value="NZ_JAVICY010000009.1"/>
</dbReference>
<evidence type="ECO:0000313" key="2">
    <source>
        <dbReference type="EMBL" id="MDQ9070187.1"/>
    </source>
</evidence>
<comment type="caution">
    <text evidence="2">The sequence shown here is derived from an EMBL/GenBank/DDBJ whole genome shotgun (WGS) entry which is preliminary data.</text>
</comment>
<evidence type="ECO:0000256" key="1">
    <source>
        <dbReference type="SAM" id="SignalP"/>
    </source>
</evidence>
<evidence type="ECO:0008006" key="4">
    <source>
        <dbReference type="Google" id="ProtNLM"/>
    </source>
</evidence>
<organism evidence="2 3">
    <name type="scientific">Acinetobacter gerneri</name>
    <dbReference type="NCBI Taxonomy" id="202952"/>
    <lineage>
        <taxon>Bacteria</taxon>
        <taxon>Pseudomonadati</taxon>
        <taxon>Pseudomonadota</taxon>
        <taxon>Gammaproteobacteria</taxon>
        <taxon>Moraxellales</taxon>
        <taxon>Moraxellaceae</taxon>
        <taxon>Acinetobacter</taxon>
    </lineage>
</organism>
<dbReference type="Proteomes" id="UP001243195">
    <property type="component" value="Unassembled WGS sequence"/>
</dbReference>